<dbReference type="EMBL" id="BAAAKK010000001">
    <property type="protein sequence ID" value="GAA1419005.1"/>
    <property type="molecule type" value="Genomic_DNA"/>
</dbReference>
<name>A0ABN1YNW9_9MICO</name>
<dbReference type="Gene3D" id="1.10.260.40">
    <property type="entry name" value="lambda repressor-like DNA-binding domains"/>
    <property type="match status" value="1"/>
</dbReference>
<reference evidence="1 2" key="1">
    <citation type="journal article" date="2019" name="Int. J. Syst. Evol. Microbiol.">
        <title>The Global Catalogue of Microorganisms (GCM) 10K type strain sequencing project: providing services to taxonomists for standard genome sequencing and annotation.</title>
        <authorList>
            <consortium name="The Broad Institute Genomics Platform"/>
            <consortium name="The Broad Institute Genome Sequencing Center for Infectious Disease"/>
            <person name="Wu L."/>
            <person name="Ma J."/>
        </authorList>
    </citation>
    <scope>NUCLEOTIDE SEQUENCE [LARGE SCALE GENOMIC DNA]</scope>
    <source>
        <strain evidence="1 2">JCM 12398</strain>
    </source>
</reference>
<dbReference type="Proteomes" id="UP001501266">
    <property type="component" value="Unassembled WGS sequence"/>
</dbReference>
<evidence type="ECO:0000313" key="2">
    <source>
        <dbReference type="Proteomes" id="UP001501266"/>
    </source>
</evidence>
<gene>
    <name evidence="1" type="ORF">GCM10009640_05950</name>
</gene>
<evidence type="ECO:0008006" key="3">
    <source>
        <dbReference type="Google" id="ProtNLM"/>
    </source>
</evidence>
<dbReference type="SUPFAM" id="SSF47413">
    <property type="entry name" value="lambda repressor-like DNA-binding domains"/>
    <property type="match status" value="1"/>
</dbReference>
<organism evidence="1 2">
    <name type="scientific">Agrococcus citreus</name>
    <dbReference type="NCBI Taxonomy" id="84643"/>
    <lineage>
        <taxon>Bacteria</taxon>
        <taxon>Bacillati</taxon>
        <taxon>Actinomycetota</taxon>
        <taxon>Actinomycetes</taxon>
        <taxon>Micrococcales</taxon>
        <taxon>Microbacteriaceae</taxon>
        <taxon>Agrococcus</taxon>
    </lineage>
</organism>
<protein>
    <recommendedName>
        <fullName evidence="3">HTH cro/C1-type domain-containing protein</fullName>
    </recommendedName>
</protein>
<comment type="caution">
    <text evidence="1">The sequence shown here is derived from an EMBL/GenBank/DDBJ whole genome shotgun (WGS) entry which is preliminary data.</text>
</comment>
<proteinExistence type="predicted"/>
<sequence>MDTSAAVLTPDLARAARALAQVSAQTVATASELTRAEVRDFEHGRTALGPDALRRLRRALEAYGVIFLDEDARFGAGVRKKFNRLKVRRLETWENEGGPWAEDDI</sequence>
<dbReference type="RefSeq" id="WP_343917163.1">
    <property type="nucleotide sequence ID" value="NZ_BAAAKK010000001.1"/>
</dbReference>
<evidence type="ECO:0000313" key="1">
    <source>
        <dbReference type="EMBL" id="GAA1419005.1"/>
    </source>
</evidence>
<dbReference type="InterPro" id="IPR010982">
    <property type="entry name" value="Lambda_DNA-bd_dom_sf"/>
</dbReference>
<accession>A0ABN1YNW9</accession>
<keyword evidence="2" id="KW-1185">Reference proteome</keyword>